<keyword evidence="3" id="KW-1185">Reference proteome</keyword>
<feature type="transmembrane region" description="Helical" evidence="1">
    <location>
        <begin position="154"/>
        <end position="176"/>
    </location>
</feature>
<feature type="transmembrane region" description="Helical" evidence="1">
    <location>
        <begin position="73"/>
        <end position="91"/>
    </location>
</feature>
<dbReference type="EMBL" id="FQWF01000006">
    <property type="protein sequence ID" value="SHG45240.1"/>
    <property type="molecule type" value="Genomic_DNA"/>
</dbReference>
<dbReference type="PROSITE" id="PS51257">
    <property type="entry name" value="PROKAR_LIPOPROTEIN"/>
    <property type="match status" value="1"/>
</dbReference>
<feature type="transmembrane region" description="Helical" evidence="1">
    <location>
        <begin position="250"/>
        <end position="269"/>
    </location>
</feature>
<dbReference type="Proteomes" id="UP000184020">
    <property type="component" value="Unassembled WGS sequence"/>
</dbReference>
<name>A0A1M5JY44_9FLAO</name>
<dbReference type="OrthoDB" id="1467772at2"/>
<feature type="transmembrane region" description="Helical" evidence="1">
    <location>
        <begin position="97"/>
        <end position="117"/>
    </location>
</feature>
<feature type="transmembrane region" description="Helical" evidence="1">
    <location>
        <begin position="129"/>
        <end position="148"/>
    </location>
</feature>
<dbReference type="AlphaFoldDB" id="A0A1M5JY44"/>
<evidence type="ECO:0000313" key="3">
    <source>
        <dbReference type="Proteomes" id="UP000184020"/>
    </source>
</evidence>
<gene>
    <name evidence="2" type="ORF">SAMN05444372_10648</name>
</gene>
<dbReference type="RefSeq" id="WP_073018861.1">
    <property type="nucleotide sequence ID" value="NZ_FQWF01000006.1"/>
</dbReference>
<sequence length="270" mass="31757">MKVLTQILNFYINCSIHVALSCYALVRMTQHMFHISYENSIANFAFFGTIVGYNFVKYDALVRKQKVQMRYELKAIAFFSFCSLVLVGFYFFQLKHITQIVAFIFLSVTLLYTLPFFPNKRNARNWAGVKIYIVALCWVGVTLVLPILNAEVAITFNFYLKCIQRFFLLFVLILIFEINDLANDDPHLQTVPQQIGVKQTKVLGLWLIILFFFLEFLKNNFDQKQIVVNFILVVLVSLFLLFANEKRSKFYTSFWVESIPIFWWLTVVFL</sequence>
<dbReference type="STRING" id="229205.SAMN05444372_10648"/>
<feature type="transmembrane region" description="Helical" evidence="1">
    <location>
        <begin position="226"/>
        <end position="243"/>
    </location>
</feature>
<keyword evidence="1" id="KW-1133">Transmembrane helix</keyword>
<keyword evidence="1" id="KW-0472">Membrane</keyword>
<reference evidence="3" key="1">
    <citation type="submission" date="2016-11" db="EMBL/GenBank/DDBJ databases">
        <authorList>
            <person name="Varghese N."/>
            <person name="Submissions S."/>
        </authorList>
    </citation>
    <scope>NUCLEOTIDE SEQUENCE [LARGE SCALE GENOMIC DNA]</scope>
    <source>
        <strain evidence="3">DSM 17659</strain>
    </source>
</reference>
<evidence type="ECO:0008006" key="4">
    <source>
        <dbReference type="Google" id="ProtNLM"/>
    </source>
</evidence>
<proteinExistence type="predicted"/>
<evidence type="ECO:0000256" key="1">
    <source>
        <dbReference type="SAM" id="Phobius"/>
    </source>
</evidence>
<evidence type="ECO:0000313" key="2">
    <source>
        <dbReference type="EMBL" id="SHG45240.1"/>
    </source>
</evidence>
<organism evidence="2 3">
    <name type="scientific">Flavobacterium micromati</name>
    <dbReference type="NCBI Taxonomy" id="229205"/>
    <lineage>
        <taxon>Bacteria</taxon>
        <taxon>Pseudomonadati</taxon>
        <taxon>Bacteroidota</taxon>
        <taxon>Flavobacteriia</taxon>
        <taxon>Flavobacteriales</taxon>
        <taxon>Flavobacteriaceae</taxon>
        <taxon>Flavobacterium</taxon>
    </lineage>
</organism>
<protein>
    <recommendedName>
        <fullName evidence="4">Prenyltransferase</fullName>
    </recommendedName>
</protein>
<accession>A0A1M5JY44</accession>
<feature type="transmembrane region" description="Helical" evidence="1">
    <location>
        <begin position="41"/>
        <end position="61"/>
    </location>
</feature>
<keyword evidence="1" id="KW-0812">Transmembrane</keyword>
<feature type="transmembrane region" description="Helical" evidence="1">
    <location>
        <begin position="7"/>
        <end position="26"/>
    </location>
</feature>
<feature type="transmembrane region" description="Helical" evidence="1">
    <location>
        <begin position="196"/>
        <end position="214"/>
    </location>
</feature>